<organism evidence="2 3">
    <name type="scientific">Candidatus Promineifilum breve</name>
    <dbReference type="NCBI Taxonomy" id="1806508"/>
    <lineage>
        <taxon>Bacteria</taxon>
        <taxon>Bacillati</taxon>
        <taxon>Chloroflexota</taxon>
        <taxon>Ardenticatenia</taxon>
        <taxon>Candidatus Promineifilales</taxon>
        <taxon>Candidatus Promineifilaceae</taxon>
        <taxon>Candidatus Promineifilum</taxon>
    </lineage>
</organism>
<proteinExistence type="predicted"/>
<dbReference type="KEGG" id="pbf:CFX0092_B0810"/>
<protein>
    <submittedName>
        <fullName evidence="2">Uncharacterized protein</fullName>
    </submittedName>
</protein>
<name>A0A160T876_9CHLR</name>
<dbReference type="AlphaFoldDB" id="A0A160T876"/>
<feature type="region of interest" description="Disordered" evidence="1">
    <location>
        <begin position="14"/>
        <end position="52"/>
    </location>
</feature>
<gene>
    <name evidence="2" type="ORF">CFX0092_B0810</name>
</gene>
<accession>A0A160T876</accession>
<evidence type="ECO:0000256" key="1">
    <source>
        <dbReference type="SAM" id="MobiDB-lite"/>
    </source>
</evidence>
<feature type="compositionally biased region" description="Basic and acidic residues" evidence="1">
    <location>
        <begin position="33"/>
        <end position="52"/>
    </location>
</feature>
<keyword evidence="3" id="KW-1185">Reference proteome</keyword>
<dbReference type="EMBL" id="LN890656">
    <property type="protein sequence ID" value="CUS06344.1"/>
    <property type="molecule type" value="Genomic_DNA"/>
</dbReference>
<evidence type="ECO:0000313" key="2">
    <source>
        <dbReference type="EMBL" id="CUS06344.1"/>
    </source>
</evidence>
<evidence type="ECO:0000313" key="3">
    <source>
        <dbReference type="Proteomes" id="UP000215027"/>
    </source>
</evidence>
<sequence length="52" mass="6067">MCYNSLVLRENIHPKSGDRGFQISNTDTEITEESQRPQRPQREDSRTLCESL</sequence>
<reference evidence="2" key="1">
    <citation type="submission" date="2016-01" db="EMBL/GenBank/DDBJ databases">
        <authorList>
            <person name="Mcilroy J.S."/>
            <person name="Karst M S."/>
            <person name="Albertsen M."/>
        </authorList>
    </citation>
    <scope>NUCLEOTIDE SEQUENCE</scope>
    <source>
        <strain evidence="2">Cfx-K</strain>
    </source>
</reference>
<dbReference type="Proteomes" id="UP000215027">
    <property type="component" value="Chromosome II"/>
</dbReference>